<sequence>MHACHCEACRKISGGVSLSVDCGDSVVVEGEVASYASSEWAERQFCPTCGSGLFWRLRAGGMTMVSVQAFDDPGAFVFEDEVCIDRKPGNYAMAGDRPRITEAQLMAMYAPSDV</sequence>
<protein>
    <submittedName>
        <fullName evidence="2">GFA family protein</fullName>
    </submittedName>
</protein>
<accession>A0ABX8TPB5</accession>
<keyword evidence="3" id="KW-1185">Reference proteome</keyword>
<dbReference type="Proteomes" id="UP000824334">
    <property type="component" value="Chromosome"/>
</dbReference>
<dbReference type="EMBL" id="CP080034">
    <property type="protein sequence ID" value="QYC12118.1"/>
    <property type="molecule type" value="Genomic_DNA"/>
</dbReference>
<proteinExistence type="predicted"/>
<reference evidence="2 3" key="1">
    <citation type="submission" date="2021-07" db="EMBL/GenBank/DDBJ databases">
        <title>Isolation and characterization of bacteria from a gold mining with a capacity of golden bioaccumulation.</title>
        <authorList>
            <person name="Yang X.J."/>
        </authorList>
    </citation>
    <scope>NUCLEOTIDE SEQUENCE [LARGE SCALE GENOMIC DNA]</scope>
    <source>
        <strain evidence="2 3">Au29</strain>
    </source>
</reference>
<gene>
    <name evidence="2" type="ORF">KWG56_03705</name>
</gene>
<evidence type="ECO:0000313" key="2">
    <source>
        <dbReference type="EMBL" id="QYC12118.1"/>
    </source>
</evidence>
<dbReference type="Pfam" id="PF04828">
    <property type="entry name" value="GFA"/>
    <property type="match status" value="1"/>
</dbReference>
<organism evidence="2 3">
    <name type="scientific">Brevundimonas nasdae</name>
    <dbReference type="NCBI Taxonomy" id="172043"/>
    <lineage>
        <taxon>Bacteria</taxon>
        <taxon>Pseudomonadati</taxon>
        <taxon>Pseudomonadota</taxon>
        <taxon>Alphaproteobacteria</taxon>
        <taxon>Caulobacterales</taxon>
        <taxon>Caulobacteraceae</taxon>
        <taxon>Brevundimonas</taxon>
    </lineage>
</organism>
<evidence type="ECO:0000259" key="1">
    <source>
        <dbReference type="PROSITE" id="PS51891"/>
    </source>
</evidence>
<feature type="domain" description="CENP-V/GFA" evidence="1">
    <location>
        <begin position="1"/>
        <end position="79"/>
    </location>
</feature>
<dbReference type="InterPro" id="IPR006913">
    <property type="entry name" value="CENP-V/GFA"/>
</dbReference>
<name>A0ABX8TPB5_9CAUL</name>
<dbReference type="PROSITE" id="PS51891">
    <property type="entry name" value="CENP_V_GFA"/>
    <property type="match status" value="1"/>
</dbReference>
<evidence type="ECO:0000313" key="3">
    <source>
        <dbReference type="Proteomes" id="UP000824334"/>
    </source>
</evidence>